<evidence type="ECO:0000313" key="1">
    <source>
        <dbReference type="EMBL" id="AMD43552.1"/>
    </source>
</evidence>
<evidence type="ECO:0000313" key="2">
    <source>
        <dbReference type="Proteomes" id="UP000225746"/>
    </source>
</evidence>
<protein>
    <submittedName>
        <fullName evidence="1">Uncharacterized protein</fullName>
    </submittedName>
</protein>
<organism evidence="1 2">
    <name type="scientific">Pseudomonas phage ZC08</name>
    <dbReference type="NCBI Taxonomy" id="1622116"/>
    <lineage>
        <taxon>Viruses</taxon>
        <taxon>Duplodnaviria</taxon>
        <taxon>Heunggongvirae</taxon>
        <taxon>Uroviricota</taxon>
        <taxon>Caudoviricetes</taxon>
        <taxon>Schitoviridae</taxon>
        <taxon>Zicotriavirus</taxon>
        <taxon>Zicotriavirus ZC08</taxon>
    </lineage>
</organism>
<accession>A0A1L2C9H2</accession>
<reference evidence="1 2" key="1">
    <citation type="journal article" date="2017" name="BMC Genomics">
        <title>Three novel Pseudomonas phages isolated from composting provide insights into the evolution and diversity of tailed phages.</title>
        <authorList>
            <person name="Amgarten D."/>
            <person name="Martins L.F."/>
            <person name="Lombardi K.C."/>
            <person name="Antunes L.P."/>
            <person name="de Souza A.P.S."/>
            <person name="Nicastro G.G."/>
            <person name="Kitajima E.W."/>
            <person name="Quaggio R.B."/>
            <person name="Upton C."/>
            <person name="Setubal J.C."/>
            <person name="da Silva A.M."/>
        </authorList>
    </citation>
    <scope>NUCLEOTIDE SEQUENCE [LARGE SCALE GENOMIC DNA]</scope>
</reference>
<proteinExistence type="predicted"/>
<sequence>MATVTLTWQIEGVHDGIGVYRSNQIDSGYEQVAVLAPNTTVFQDEFLLSQLTDKYGTEPETLFYRLDAFRGLDVKQSDPVPVPLEDTMPEFLDGVGYLEVVPELKFGDMPATYYNVGVKSFNDGNYHVLFGLRRGPSLFITDPQNGNAPFTEVNQFLRNMPFNASNLEEAIAITTMAKQQYVLESAADIQMDAMSPFIFREEPILEILPTAEMMQEMQSDILALVAQESLTGYFWTSTMSPSATNEFGQVVDIDVERFSVAGVESSDSVSILGDNNYAMTLVFVLIKDITPLAA</sequence>
<gene>
    <name evidence="1" type="ORF">ZC08_004</name>
</gene>
<keyword evidence="2" id="KW-1185">Reference proteome</keyword>
<dbReference type="EMBL" id="KU356691">
    <property type="protein sequence ID" value="AMD43552.1"/>
    <property type="molecule type" value="Genomic_DNA"/>
</dbReference>
<dbReference type="Proteomes" id="UP000225746">
    <property type="component" value="Segment"/>
</dbReference>
<name>A0A1L2C9H2_9CAUD</name>